<dbReference type="OrthoDB" id="9796052at2"/>
<dbReference type="Pfam" id="PF06808">
    <property type="entry name" value="DctM"/>
    <property type="match status" value="1"/>
</dbReference>
<comment type="similarity">
    <text evidence="7">Belongs to the TRAP transporter large permease family.</text>
</comment>
<feature type="transmembrane region" description="Helical" evidence="7">
    <location>
        <begin position="438"/>
        <end position="459"/>
    </location>
</feature>
<organism evidence="9 10">
    <name type="scientific">Terasakiispira papahanaumokuakeensis</name>
    <dbReference type="NCBI Taxonomy" id="197479"/>
    <lineage>
        <taxon>Bacteria</taxon>
        <taxon>Pseudomonadati</taxon>
        <taxon>Pseudomonadota</taxon>
        <taxon>Gammaproteobacteria</taxon>
        <taxon>Oceanospirillales</taxon>
        <taxon>Terasakiispira</taxon>
    </lineage>
</organism>
<feature type="transmembrane region" description="Helical" evidence="7">
    <location>
        <begin position="93"/>
        <end position="112"/>
    </location>
</feature>
<feature type="transmembrane region" description="Helical" evidence="7">
    <location>
        <begin position="271"/>
        <end position="291"/>
    </location>
</feature>
<comment type="caution">
    <text evidence="9">The sequence shown here is derived from an EMBL/GenBank/DDBJ whole genome shotgun (WGS) entry which is preliminary data.</text>
</comment>
<dbReference type="AlphaFoldDB" id="A0A1E2VBE6"/>
<evidence type="ECO:0000256" key="7">
    <source>
        <dbReference type="RuleBase" id="RU369079"/>
    </source>
</evidence>
<dbReference type="NCBIfam" id="TIGR00786">
    <property type="entry name" value="dctM"/>
    <property type="match status" value="1"/>
</dbReference>
<dbReference type="InterPro" id="IPR010656">
    <property type="entry name" value="DctM"/>
</dbReference>
<evidence type="ECO:0000256" key="1">
    <source>
        <dbReference type="ARBA" id="ARBA00004429"/>
    </source>
</evidence>
<feature type="transmembrane region" description="Helical" evidence="7">
    <location>
        <begin position="341"/>
        <end position="359"/>
    </location>
</feature>
<dbReference type="GO" id="GO:0022857">
    <property type="term" value="F:transmembrane transporter activity"/>
    <property type="evidence" value="ECO:0007669"/>
    <property type="project" value="UniProtKB-UniRule"/>
</dbReference>
<name>A0A1E2VBE6_9GAMM</name>
<comment type="subcellular location">
    <subcellularLocation>
        <location evidence="1 7">Cell inner membrane</location>
        <topology evidence="1 7">Multi-pass membrane protein</topology>
    </subcellularLocation>
</comment>
<evidence type="ECO:0000259" key="8">
    <source>
        <dbReference type="Pfam" id="PF06808"/>
    </source>
</evidence>
<gene>
    <name evidence="9" type="ORF">BFW38_12925</name>
</gene>
<proteinExistence type="inferred from homology"/>
<keyword evidence="7" id="KW-0813">Transport</keyword>
<feature type="transmembrane region" description="Helical" evidence="7">
    <location>
        <begin position="303"/>
        <end position="321"/>
    </location>
</feature>
<protein>
    <recommendedName>
        <fullName evidence="7">TRAP transporter large permease protein</fullName>
    </recommendedName>
</protein>
<evidence type="ECO:0000256" key="4">
    <source>
        <dbReference type="ARBA" id="ARBA00022692"/>
    </source>
</evidence>
<feature type="transmembrane region" description="Helical" evidence="7">
    <location>
        <begin position="147"/>
        <end position="171"/>
    </location>
</feature>
<dbReference type="PANTHER" id="PTHR33362">
    <property type="entry name" value="SIALIC ACID TRAP TRANSPORTER PERMEASE PROTEIN SIAT-RELATED"/>
    <property type="match status" value="1"/>
</dbReference>
<comment type="subunit">
    <text evidence="7">The complex comprises the extracytoplasmic solute receptor protein and the two transmembrane proteins.</text>
</comment>
<dbReference type="RefSeq" id="WP_068999283.1">
    <property type="nucleotide sequence ID" value="NZ_MDTQ01000001.1"/>
</dbReference>
<dbReference type="PIRSF" id="PIRSF006066">
    <property type="entry name" value="HI0050"/>
    <property type="match status" value="1"/>
</dbReference>
<feature type="transmembrane region" description="Helical" evidence="7">
    <location>
        <begin position="7"/>
        <end position="40"/>
    </location>
</feature>
<evidence type="ECO:0000256" key="3">
    <source>
        <dbReference type="ARBA" id="ARBA00022519"/>
    </source>
</evidence>
<dbReference type="EMBL" id="MDTQ01000001">
    <property type="protein sequence ID" value="ODC04301.1"/>
    <property type="molecule type" value="Genomic_DNA"/>
</dbReference>
<keyword evidence="10" id="KW-1185">Reference proteome</keyword>
<evidence type="ECO:0000256" key="6">
    <source>
        <dbReference type="ARBA" id="ARBA00023136"/>
    </source>
</evidence>
<keyword evidence="4 7" id="KW-0812">Transmembrane</keyword>
<feature type="transmembrane region" description="Helical" evidence="7">
    <location>
        <begin position="366"/>
        <end position="385"/>
    </location>
</feature>
<dbReference type="InterPro" id="IPR004681">
    <property type="entry name" value="TRAP_DctM"/>
</dbReference>
<keyword evidence="5 7" id="KW-1133">Transmembrane helix</keyword>
<evidence type="ECO:0000313" key="9">
    <source>
        <dbReference type="EMBL" id="ODC04301.1"/>
    </source>
</evidence>
<evidence type="ECO:0000256" key="2">
    <source>
        <dbReference type="ARBA" id="ARBA00022475"/>
    </source>
</evidence>
<feature type="transmembrane region" description="Helical" evidence="7">
    <location>
        <begin position="52"/>
        <end position="72"/>
    </location>
</feature>
<keyword evidence="2" id="KW-1003">Cell membrane</keyword>
<dbReference type="PANTHER" id="PTHR33362:SF7">
    <property type="entry name" value="SLL1103 PROTEIN"/>
    <property type="match status" value="1"/>
</dbReference>
<feature type="transmembrane region" description="Helical" evidence="7">
    <location>
        <begin position="391"/>
        <end position="418"/>
    </location>
</feature>
<dbReference type="STRING" id="197479.BFW38_12925"/>
<feature type="domain" description="TRAP C4-dicarboxylate transport system permease DctM subunit" evidence="8">
    <location>
        <begin position="13"/>
        <end position="455"/>
    </location>
</feature>
<sequence length="464" mass="49477">MWDEYGLAILMVVALLGGIFSGYPVAFLLGGLGILFSFIGDIPLPFLGTVSSRIFGGIIENWLLMAIPLFVFMGLMLEKSGVAKRLLMTLQRLFGRVHGGLAISVALLGVIMAASTGIIGASVVMLGLLALPVMLKQRYRPEMACGVIAASGTLGILIPPSIMLVLMGSILQVSVGALFKAALVPGLLLGVLYIGYLLVMGWLKPEWMPLPQQTSSSTAETDNAEGLDLTFEDDHTPLPLALLRDLVGPAVLMTAVLGSIMTGIATPTEAAAIGAAGAWILALVNRASQWATLREVVYDTSKTSAMILFVVIGATCFSVVFKRLGGDDLIESLVTGTGLGPYGLLLLLMGLIFILGFFLEWIEISYVILPLLVPIVEQLDFGLGLSSQALLIWFAVLVAINLQTSFLTPPFGYALFYLKGITEGQIGIGTIYRSILPFVLLQLTGLIMCILFPALALWLPDLMP</sequence>
<evidence type="ECO:0000313" key="10">
    <source>
        <dbReference type="Proteomes" id="UP000094291"/>
    </source>
</evidence>
<evidence type="ECO:0000256" key="5">
    <source>
        <dbReference type="ARBA" id="ARBA00022989"/>
    </source>
</evidence>
<comment type="function">
    <text evidence="7">Part of the tripartite ATP-independent periplasmic (TRAP) transport system.</text>
</comment>
<keyword evidence="6 7" id="KW-0472">Membrane</keyword>
<keyword evidence="3 7" id="KW-0997">Cell inner membrane</keyword>
<dbReference type="GO" id="GO:0005886">
    <property type="term" value="C:plasma membrane"/>
    <property type="evidence" value="ECO:0007669"/>
    <property type="project" value="UniProtKB-SubCell"/>
</dbReference>
<accession>A0A1E2VBE6</accession>
<reference evidence="9 10" key="1">
    <citation type="submission" date="2016-08" db="EMBL/GenBank/DDBJ databases">
        <authorList>
            <person name="Seilhamer J.J."/>
        </authorList>
    </citation>
    <scope>NUCLEOTIDE SEQUENCE [LARGE SCALE GENOMIC DNA]</scope>
    <source>
        <strain evidence="9 10">PH27A</strain>
    </source>
</reference>
<dbReference type="Proteomes" id="UP000094291">
    <property type="component" value="Unassembled WGS sequence"/>
</dbReference>
<feature type="transmembrane region" description="Helical" evidence="7">
    <location>
        <begin position="177"/>
        <end position="199"/>
    </location>
</feature>